<keyword evidence="2" id="KW-1185">Reference proteome</keyword>
<gene>
    <name evidence="1" type="ORF">DERYTH_LOCUS7950</name>
</gene>
<evidence type="ECO:0000313" key="1">
    <source>
        <dbReference type="EMBL" id="CAG8607254.1"/>
    </source>
</evidence>
<protein>
    <submittedName>
        <fullName evidence="1">25577_t:CDS:1</fullName>
    </submittedName>
</protein>
<reference evidence="1" key="1">
    <citation type="submission" date="2021-06" db="EMBL/GenBank/DDBJ databases">
        <authorList>
            <person name="Kallberg Y."/>
            <person name="Tangrot J."/>
            <person name="Rosling A."/>
        </authorList>
    </citation>
    <scope>NUCLEOTIDE SEQUENCE</scope>
    <source>
        <strain evidence="1">MA453B</strain>
    </source>
</reference>
<name>A0A9N9GFS7_9GLOM</name>
<dbReference type="AlphaFoldDB" id="A0A9N9GFS7"/>
<sequence>MTDHHDSVSEDSEDYERVRELIDVDETITSSESPDFPDSFWEEFRRLNISSDRLSRNERLVSSHEPELPTDTNAESTIRFRLNTSNVEVTNTTTPAGTSETRARIIERRKEANLRTIIEIERSMNVSLCYVLDCTGLYLL</sequence>
<accession>A0A9N9GFS7</accession>
<dbReference type="EMBL" id="CAJVPY010003994">
    <property type="protein sequence ID" value="CAG8607254.1"/>
    <property type="molecule type" value="Genomic_DNA"/>
</dbReference>
<comment type="caution">
    <text evidence="1">The sequence shown here is derived from an EMBL/GenBank/DDBJ whole genome shotgun (WGS) entry which is preliminary data.</text>
</comment>
<dbReference type="OrthoDB" id="2435454at2759"/>
<proteinExistence type="predicted"/>
<dbReference type="Proteomes" id="UP000789405">
    <property type="component" value="Unassembled WGS sequence"/>
</dbReference>
<evidence type="ECO:0000313" key="2">
    <source>
        <dbReference type="Proteomes" id="UP000789405"/>
    </source>
</evidence>
<organism evidence="1 2">
    <name type="scientific">Dentiscutata erythropus</name>
    <dbReference type="NCBI Taxonomy" id="1348616"/>
    <lineage>
        <taxon>Eukaryota</taxon>
        <taxon>Fungi</taxon>
        <taxon>Fungi incertae sedis</taxon>
        <taxon>Mucoromycota</taxon>
        <taxon>Glomeromycotina</taxon>
        <taxon>Glomeromycetes</taxon>
        <taxon>Diversisporales</taxon>
        <taxon>Gigasporaceae</taxon>
        <taxon>Dentiscutata</taxon>
    </lineage>
</organism>